<evidence type="ECO:0000256" key="3">
    <source>
        <dbReference type="ARBA" id="ARBA00022692"/>
    </source>
</evidence>
<dbReference type="InterPro" id="IPR004331">
    <property type="entry name" value="SPX_dom"/>
</dbReference>
<dbReference type="AlphaFoldDB" id="A0A4Y2QUV5"/>
<dbReference type="Pfam" id="PF09359">
    <property type="entry name" value="VTC"/>
    <property type="match status" value="1"/>
</dbReference>
<protein>
    <submittedName>
        <fullName evidence="8">Vacuolar transporter chaperone 4</fullName>
    </submittedName>
</protein>
<proteinExistence type="predicted"/>
<reference evidence="8 9" key="1">
    <citation type="journal article" date="2019" name="Sci. Rep.">
        <title>Orb-weaving spider Araneus ventricosus genome elucidates the spidroin gene catalogue.</title>
        <authorList>
            <person name="Kono N."/>
            <person name="Nakamura H."/>
            <person name="Ohtoshi R."/>
            <person name="Moran D.A.P."/>
            <person name="Shinohara A."/>
            <person name="Yoshida Y."/>
            <person name="Fujiwara M."/>
            <person name="Mori M."/>
            <person name="Tomita M."/>
            <person name="Arakawa K."/>
        </authorList>
    </citation>
    <scope>NUCLEOTIDE SEQUENCE [LARGE SCALE GENOMIC DNA]</scope>
</reference>
<keyword evidence="4 6" id="KW-1133">Transmembrane helix</keyword>
<evidence type="ECO:0000313" key="8">
    <source>
        <dbReference type="EMBL" id="GBN67133.1"/>
    </source>
</evidence>
<sequence length="583" mass="67632">MMHGLIKKNMSESNKDTFVSLFEGNINRVFTFVSSKHEELGRRLEKISTKGEISKISAVKEEMQHLAEFVRINIAGFKKLLNRYDKKTGLSLVTIYKPLIKEKLKIVQQLDELIYSTSRVVLKNSRIKKSSESNSSFIRRTDKYLVHPDNIHALKFNILQHLPIFVFSNDNKGSPFSAWNHKTHDTRISSVYFDNTSFELYSARIKKLHLTEAIRMRWYGASVPDVVFVERKKHEDGWTGETSKKLRFKIHENKVVDFINGLDVWQDVESLNGKEVRELYEEIQNAIVNKRLRPIVRTYYKRQAFQLPNDSSVRLSLDTELCMIKECPEYEFDSPTYPLKSWRRGDVVCDYPFSNLSKSEIVRFPYAILEIKTQSFDEVKPVWVENLISSPLVEHVHKFSKYLYGCAVLYPFIEEIPYRLPQMSTSIRKDPFDSQKSLKMFDDKVVLIDVPAPEENIDSAHHSPIDTHDKKISIPVRVEPKVFFANERTFLSWVQFAIFWGGIGTAMLGLGESKSSFSGVVLIVVSIIFSFYSLYLYLWRAGMIRKRHPGPYDGIYGPPVLVCVFLLAMALSIIYKFPLKRVI</sequence>
<evidence type="ECO:0000313" key="9">
    <source>
        <dbReference type="Proteomes" id="UP000499080"/>
    </source>
</evidence>
<dbReference type="OrthoDB" id="2243669at2759"/>
<keyword evidence="3 6" id="KW-0812">Transmembrane</keyword>
<evidence type="ECO:0000256" key="6">
    <source>
        <dbReference type="SAM" id="Phobius"/>
    </source>
</evidence>
<feature type="transmembrane region" description="Helical" evidence="6">
    <location>
        <begin position="517"/>
        <end position="535"/>
    </location>
</feature>
<keyword evidence="9" id="KW-1185">Reference proteome</keyword>
<dbReference type="Proteomes" id="UP000499080">
    <property type="component" value="Unassembled WGS sequence"/>
</dbReference>
<accession>A0A4Y2QUV5</accession>
<dbReference type="InterPro" id="IPR051572">
    <property type="entry name" value="VTC_Complex_Subunit"/>
</dbReference>
<keyword evidence="2" id="KW-0926">Vacuole</keyword>
<organism evidence="8 9">
    <name type="scientific">Araneus ventricosus</name>
    <name type="common">Orbweaver spider</name>
    <name type="synonym">Epeira ventricosa</name>
    <dbReference type="NCBI Taxonomy" id="182803"/>
    <lineage>
        <taxon>Eukaryota</taxon>
        <taxon>Metazoa</taxon>
        <taxon>Ecdysozoa</taxon>
        <taxon>Arthropoda</taxon>
        <taxon>Chelicerata</taxon>
        <taxon>Arachnida</taxon>
        <taxon>Araneae</taxon>
        <taxon>Araneomorphae</taxon>
        <taxon>Entelegynae</taxon>
        <taxon>Araneoidea</taxon>
        <taxon>Araneidae</taxon>
        <taxon>Araneus</taxon>
    </lineage>
</organism>
<name>A0A4Y2QUV5_ARAVE</name>
<dbReference type="GO" id="GO:0006799">
    <property type="term" value="P:polyphosphate biosynthetic process"/>
    <property type="evidence" value="ECO:0007669"/>
    <property type="project" value="UniProtKB-ARBA"/>
</dbReference>
<gene>
    <name evidence="8" type="primary">VTC4</name>
    <name evidence="8" type="ORF">AVEN_180202_1</name>
</gene>
<evidence type="ECO:0000259" key="7">
    <source>
        <dbReference type="PROSITE" id="PS51382"/>
    </source>
</evidence>
<dbReference type="PANTHER" id="PTHR46140">
    <property type="entry name" value="VACUOLAR TRANSPORTER CHAPERONE 1-RELATED"/>
    <property type="match status" value="1"/>
</dbReference>
<dbReference type="InterPro" id="IPR003807">
    <property type="entry name" value="DUF202"/>
</dbReference>
<dbReference type="CDD" id="cd07751">
    <property type="entry name" value="PolyPPase_VTC4_like"/>
    <property type="match status" value="1"/>
</dbReference>
<evidence type="ECO:0000256" key="2">
    <source>
        <dbReference type="ARBA" id="ARBA00022554"/>
    </source>
</evidence>
<dbReference type="InterPro" id="IPR018966">
    <property type="entry name" value="VTC_domain"/>
</dbReference>
<evidence type="ECO:0000256" key="1">
    <source>
        <dbReference type="ARBA" id="ARBA00004128"/>
    </source>
</evidence>
<feature type="domain" description="SPX" evidence="7">
    <location>
        <begin position="1"/>
        <end position="98"/>
    </location>
</feature>
<dbReference type="PROSITE" id="PS51382">
    <property type="entry name" value="SPX"/>
    <property type="match status" value="1"/>
</dbReference>
<dbReference type="PANTHER" id="PTHR46140:SF1">
    <property type="entry name" value="VACUOLAR TRANSPORTER CHAPERONE COMPLEX SUBUNIT 4-RELATED"/>
    <property type="match status" value="1"/>
</dbReference>
<dbReference type="Pfam" id="PF02656">
    <property type="entry name" value="DUF202"/>
    <property type="match status" value="1"/>
</dbReference>
<dbReference type="EMBL" id="BGPR01014885">
    <property type="protein sequence ID" value="GBN67133.1"/>
    <property type="molecule type" value="Genomic_DNA"/>
</dbReference>
<dbReference type="Gene3D" id="3.20.100.30">
    <property type="entry name" value="VTC, catalytic tunnel domain"/>
    <property type="match status" value="1"/>
</dbReference>
<feature type="transmembrane region" description="Helical" evidence="6">
    <location>
        <begin position="490"/>
        <end position="510"/>
    </location>
</feature>
<keyword evidence="5 6" id="KW-0472">Membrane</keyword>
<evidence type="ECO:0000256" key="4">
    <source>
        <dbReference type="ARBA" id="ARBA00022989"/>
    </source>
</evidence>
<feature type="transmembrane region" description="Helical" evidence="6">
    <location>
        <begin position="555"/>
        <end position="575"/>
    </location>
</feature>
<comment type="caution">
    <text evidence="8">The sequence shown here is derived from an EMBL/GenBank/DDBJ whole genome shotgun (WGS) entry which is preliminary data.</text>
</comment>
<dbReference type="InterPro" id="IPR042267">
    <property type="entry name" value="VTC_sf"/>
</dbReference>
<comment type="subcellular location">
    <subcellularLocation>
        <location evidence="1">Vacuole membrane</location>
        <topology evidence="1">Multi-pass membrane protein</topology>
    </subcellularLocation>
</comment>
<evidence type="ECO:0000256" key="5">
    <source>
        <dbReference type="ARBA" id="ARBA00023136"/>
    </source>
</evidence>
<dbReference type="GO" id="GO:0005774">
    <property type="term" value="C:vacuolar membrane"/>
    <property type="evidence" value="ECO:0007669"/>
    <property type="project" value="UniProtKB-SubCell"/>
</dbReference>